<evidence type="ECO:0000256" key="2">
    <source>
        <dbReference type="ARBA" id="ARBA00022942"/>
    </source>
</evidence>
<proteinExistence type="inferred from homology"/>
<gene>
    <name evidence="4" type="ORF">MSPICULIGERA_LOCUS10377</name>
</gene>
<comment type="similarity">
    <text evidence="1">Belongs to the proteasome subunit p55 family.</text>
</comment>
<dbReference type="GO" id="GO:0005634">
    <property type="term" value="C:nucleus"/>
    <property type="evidence" value="ECO:0007669"/>
    <property type="project" value="UniProtKB-ARBA"/>
</dbReference>
<dbReference type="GO" id="GO:0005737">
    <property type="term" value="C:cytoplasm"/>
    <property type="evidence" value="ECO:0007669"/>
    <property type="project" value="TreeGrafter"/>
</dbReference>
<dbReference type="InterPro" id="IPR054559">
    <property type="entry name" value="PSMD12-CSN4-like_N"/>
</dbReference>
<evidence type="ECO:0000256" key="1">
    <source>
        <dbReference type="ARBA" id="ARBA00006397"/>
    </source>
</evidence>
<dbReference type="FunFam" id="1.10.10.10:FF:000070">
    <property type="entry name" value="26S proteasome non-ATPase regulatory subunit 12"/>
    <property type="match status" value="1"/>
</dbReference>
<dbReference type="InterPro" id="IPR000717">
    <property type="entry name" value="PCI_dom"/>
</dbReference>
<dbReference type="InterPro" id="IPR036390">
    <property type="entry name" value="WH_DNA-bd_sf"/>
</dbReference>
<protein>
    <recommendedName>
        <fullName evidence="3">PCI domain-containing protein</fullName>
    </recommendedName>
</protein>
<dbReference type="SMART" id="SM00088">
    <property type="entry name" value="PINT"/>
    <property type="match status" value="1"/>
</dbReference>
<dbReference type="EMBL" id="CATQJA010002588">
    <property type="protein sequence ID" value="CAJ0571981.1"/>
    <property type="molecule type" value="Genomic_DNA"/>
</dbReference>
<dbReference type="Pfam" id="PF01399">
    <property type="entry name" value="PCI"/>
    <property type="match status" value="1"/>
</dbReference>
<evidence type="ECO:0000313" key="5">
    <source>
        <dbReference type="Proteomes" id="UP001177023"/>
    </source>
</evidence>
<sequence length="491" mass="56307">MPEKRTELLVAPVPTGEKSEFPELAQLAAQVGDGRLLKMEYDYTKDVDAALPNADILAKTGNVAGAVESLNTLEKQSRLGSDMKSNARVVQHMVQMCFDGKQWDLLNETILALSKKRLLIKVAIARMVRSCCQMVEKMPTEELRMKLIETLRTVTAGKIYVEVERARLTSYVVKKLEAQGKLEEAATMLLELQVETYGSMEVKERVEFLLEQMRLSVAREDYVRASIIAKKISTKFFTKEPVEDQVQNLKLKFYELMITVGLHNNNYLDVCRHYRAIQETPKILGDLEKNKMALKCAVIYVLLAPHGNEQWDLVHRLVQMRDLESILEYKKFLELFINQEIISWTELGKTYQALLRVGTPANPATGIFDDSANGNKRWEDLHVRVGEHNLRMVSKYYTQITFDRLAELLDFPVAEMEQFLCNLIVNGMIPNAKIDRPNRIVNLKAKKAHVDHLDQWADNVRRLTDTLNKVSHLILKEEMVHKNLEQVSAIH</sequence>
<keyword evidence="2" id="KW-0647">Proteasome</keyword>
<dbReference type="Pfam" id="PF22241">
    <property type="entry name" value="PSMD12-CSN4_N"/>
    <property type="match status" value="1"/>
</dbReference>
<organism evidence="4 5">
    <name type="scientific">Mesorhabditis spiculigera</name>
    <dbReference type="NCBI Taxonomy" id="96644"/>
    <lineage>
        <taxon>Eukaryota</taxon>
        <taxon>Metazoa</taxon>
        <taxon>Ecdysozoa</taxon>
        <taxon>Nematoda</taxon>
        <taxon>Chromadorea</taxon>
        <taxon>Rhabditida</taxon>
        <taxon>Rhabditina</taxon>
        <taxon>Rhabditomorpha</taxon>
        <taxon>Rhabditoidea</taxon>
        <taxon>Rhabditidae</taxon>
        <taxon>Mesorhabditinae</taxon>
        <taxon>Mesorhabditis</taxon>
    </lineage>
</organism>
<evidence type="ECO:0000313" key="4">
    <source>
        <dbReference type="EMBL" id="CAJ0571981.1"/>
    </source>
</evidence>
<dbReference type="Pfam" id="PF18098">
    <property type="entry name" value="RPN5_C"/>
    <property type="match status" value="1"/>
</dbReference>
<dbReference type="PROSITE" id="PS50250">
    <property type="entry name" value="PCI"/>
    <property type="match status" value="1"/>
</dbReference>
<feature type="domain" description="PCI" evidence="3">
    <location>
        <begin position="269"/>
        <end position="448"/>
    </location>
</feature>
<keyword evidence="5" id="KW-1185">Reference proteome</keyword>
<dbReference type="PANTHER" id="PTHR10855:SF1">
    <property type="entry name" value="26S PROTEASOME NON-ATPASE REGULATORY SUBUNIT 12"/>
    <property type="match status" value="1"/>
</dbReference>
<dbReference type="InterPro" id="IPR040896">
    <property type="entry name" value="RPN5_C"/>
</dbReference>
<dbReference type="AlphaFoldDB" id="A0AA36CMU7"/>
<name>A0AA36CMU7_9BILA</name>
<reference evidence="4" key="1">
    <citation type="submission" date="2023-06" db="EMBL/GenBank/DDBJ databases">
        <authorList>
            <person name="Delattre M."/>
        </authorList>
    </citation>
    <scope>NUCLEOTIDE SEQUENCE</scope>
    <source>
        <strain evidence="4">AF72</strain>
    </source>
</reference>
<dbReference type="Gene3D" id="1.10.10.10">
    <property type="entry name" value="Winged helix-like DNA-binding domain superfamily/Winged helix DNA-binding domain"/>
    <property type="match status" value="1"/>
</dbReference>
<dbReference type="InterPro" id="IPR036388">
    <property type="entry name" value="WH-like_DNA-bd_sf"/>
</dbReference>
<evidence type="ECO:0000259" key="3">
    <source>
        <dbReference type="PROSITE" id="PS50250"/>
    </source>
</evidence>
<feature type="non-terminal residue" evidence="4">
    <location>
        <position position="491"/>
    </location>
</feature>
<dbReference type="InterPro" id="IPR040134">
    <property type="entry name" value="PSMD12/CSN4"/>
</dbReference>
<dbReference type="Proteomes" id="UP001177023">
    <property type="component" value="Unassembled WGS sequence"/>
</dbReference>
<dbReference type="SUPFAM" id="SSF46785">
    <property type="entry name" value="Winged helix' DNA-binding domain"/>
    <property type="match status" value="1"/>
</dbReference>
<dbReference type="PANTHER" id="PTHR10855">
    <property type="entry name" value="26S PROTEASOME NON-ATPASE REGULATORY SUBUNIT 12/COP9 SIGNALOSOME COMPLEX SUBUNIT 4"/>
    <property type="match status" value="1"/>
</dbReference>
<dbReference type="GO" id="GO:0008541">
    <property type="term" value="C:proteasome regulatory particle, lid subcomplex"/>
    <property type="evidence" value="ECO:0007669"/>
    <property type="project" value="TreeGrafter"/>
</dbReference>
<accession>A0AA36CMU7</accession>
<comment type="caution">
    <text evidence="4">The sequence shown here is derived from an EMBL/GenBank/DDBJ whole genome shotgun (WGS) entry which is preliminary data.</text>
</comment>